<reference evidence="1 2" key="1">
    <citation type="submission" date="2017-01" db="EMBL/GenBank/DDBJ databases">
        <title>A new Hymenobacter.</title>
        <authorList>
            <person name="Liang Y."/>
            <person name="Feng F."/>
        </authorList>
    </citation>
    <scope>NUCLEOTIDE SEQUENCE [LARGE SCALE GENOMIC DNA]</scope>
    <source>
        <strain evidence="1">MIMBbqt21</strain>
    </source>
</reference>
<sequence length="77" mass="8583">MNSAKKYQDELRDGQSLLQEVKGLHACLDAAPHFCFSDVGRKNLCKRFRLTDDQLTAVLLAYGAMLPTPQLEDGLIC</sequence>
<dbReference type="EMBL" id="MTSE01000055">
    <property type="protein sequence ID" value="OUJ68044.1"/>
    <property type="molecule type" value="Genomic_DNA"/>
</dbReference>
<gene>
    <name evidence="1" type="ORF">BXP70_28140</name>
</gene>
<dbReference type="RefSeq" id="WP_086597444.1">
    <property type="nucleotide sequence ID" value="NZ_MTSE01000055.1"/>
</dbReference>
<evidence type="ECO:0000313" key="2">
    <source>
        <dbReference type="Proteomes" id="UP000194873"/>
    </source>
</evidence>
<comment type="caution">
    <text evidence="1">The sequence shown here is derived from an EMBL/GenBank/DDBJ whole genome shotgun (WGS) entry which is preliminary data.</text>
</comment>
<dbReference type="AlphaFoldDB" id="A0A243W559"/>
<evidence type="ECO:0000313" key="1">
    <source>
        <dbReference type="EMBL" id="OUJ68044.1"/>
    </source>
</evidence>
<organism evidence="1 2">
    <name type="scientific">Hymenobacter crusticola</name>
    <dbReference type="NCBI Taxonomy" id="1770526"/>
    <lineage>
        <taxon>Bacteria</taxon>
        <taxon>Pseudomonadati</taxon>
        <taxon>Bacteroidota</taxon>
        <taxon>Cytophagia</taxon>
        <taxon>Cytophagales</taxon>
        <taxon>Hymenobacteraceae</taxon>
        <taxon>Hymenobacter</taxon>
    </lineage>
</organism>
<keyword evidence="2" id="KW-1185">Reference proteome</keyword>
<accession>A0A243W559</accession>
<proteinExistence type="predicted"/>
<name>A0A243W559_9BACT</name>
<dbReference type="Proteomes" id="UP000194873">
    <property type="component" value="Unassembled WGS sequence"/>
</dbReference>
<protein>
    <submittedName>
        <fullName evidence="1">Uncharacterized protein</fullName>
    </submittedName>
</protein>